<evidence type="ECO:0000259" key="4">
    <source>
        <dbReference type="PROSITE" id="PS01124"/>
    </source>
</evidence>
<keyword evidence="3" id="KW-0804">Transcription</keyword>
<organism evidence="5 6">
    <name type="scientific">Elongatibacter sediminis</name>
    <dbReference type="NCBI Taxonomy" id="3119006"/>
    <lineage>
        <taxon>Bacteria</taxon>
        <taxon>Pseudomonadati</taxon>
        <taxon>Pseudomonadota</taxon>
        <taxon>Gammaproteobacteria</taxon>
        <taxon>Chromatiales</taxon>
        <taxon>Wenzhouxiangellaceae</taxon>
        <taxon>Elongatibacter</taxon>
    </lineage>
</organism>
<reference evidence="5 6" key="1">
    <citation type="submission" date="2024-02" db="EMBL/GenBank/DDBJ databases">
        <title>A novel Wenzhouxiangellaceae bacterium, isolated from coastal sediments.</title>
        <authorList>
            <person name="Du Z.-J."/>
            <person name="Ye Y.-Q."/>
            <person name="Zhang X.-Y."/>
        </authorList>
    </citation>
    <scope>NUCLEOTIDE SEQUENCE [LARGE SCALE GENOMIC DNA]</scope>
    <source>
        <strain evidence="5 6">CH-27</strain>
    </source>
</reference>
<dbReference type="Pfam" id="PF12833">
    <property type="entry name" value="HTH_18"/>
    <property type="match status" value="1"/>
</dbReference>
<sequence>MNMELASSTAHLAGFNPYTTDDLDAAREHIGGLFVPHHLDVVGCNQVLDVVISQAELEGVSLIYHRHGACVSVQPRLFEDFFLLQIPLRGEAYVTVDEKPIYCHPRQAVMISPTLGVDMKFGQGCEQLIVRVERSDLERQMEQHLGRHLGLPVEFAPAVPLTTAPAREVTNLLRYMAMSLTQSGGMLESSIAKKHMSSLLISALINCLDHNYQEELISGKAAPRPAYISKAQEFMRRNFAEAIGPADIAEAADVSTRALFAGFRTCLNTTPMRYLKEMRLDMVHDALRRMEPRRTSVTTVAMNYGFSHLGHFCAAYKQKFGELPRDTLRQSSSGKVLN</sequence>
<dbReference type="InterPro" id="IPR050204">
    <property type="entry name" value="AraC_XylS_family_regulators"/>
</dbReference>
<feature type="domain" description="HTH araC/xylS-type" evidence="4">
    <location>
        <begin position="229"/>
        <end position="330"/>
    </location>
</feature>
<proteinExistence type="predicted"/>
<dbReference type="InterPro" id="IPR018062">
    <property type="entry name" value="HTH_AraC-typ_CS"/>
</dbReference>
<dbReference type="PROSITE" id="PS01124">
    <property type="entry name" value="HTH_ARAC_FAMILY_2"/>
    <property type="match status" value="1"/>
</dbReference>
<dbReference type="GO" id="GO:0003700">
    <property type="term" value="F:DNA-binding transcription factor activity"/>
    <property type="evidence" value="ECO:0007669"/>
    <property type="project" value="InterPro"/>
</dbReference>
<dbReference type="Pfam" id="PF14525">
    <property type="entry name" value="AraC_binding_2"/>
    <property type="match status" value="1"/>
</dbReference>
<dbReference type="Gene3D" id="1.10.10.60">
    <property type="entry name" value="Homeodomain-like"/>
    <property type="match status" value="1"/>
</dbReference>
<dbReference type="SUPFAM" id="SSF46689">
    <property type="entry name" value="Homeodomain-like"/>
    <property type="match status" value="2"/>
</dbReference>
<keyword evidence="2" id="KW-0238">DNA-binding</keyword>
<name>A0AAW9R643_9GAMM</name>
<keyword evidence="1" id="KW-0805">Transcription regulation</keyword>
<protein>
    <submittedName>
        <fullName evidence="5">AraC family transcriptional regulator</fullName>
    </submittedName>
</protein>
<dbReference type="AlphaFoldDB" id="A0AAW9R643"/>
<evidence type="ECO:0000256" key="1">
    <source>
        <dbReference type="ARBA" id="ARBA00023015"/>
    </source>
</evidence>
<evidence type="ECO:0000313" key="5">
    <source>
        <dbReference type="EMBL" id="MEJ8566110.1"/>
    </source>
</evidence>
<evidence type="ECO:0000256" key="2">
    <source>
        <dbReference type="ARBA" id="ARBA00023125"/>
    </source>
</evidence>
<gene>
    <name evidence="5" type="ORF">V3330_00625</name>
</gene>
<dbReference type="InterPro" id="IPR035418">
    <property type="entry name" value="AraC-bd_2"/>
</dbReference>
<dbReference type="PROSITE" id="PS00041">
    <property type="entry name" value="HTH_ARAC_FAMILY_1"/>
    <property type="match status" value="1"/>
</dbReference>
<comment type="caution">
    <text evidence="5">The sequence shown here is derived from an EMBL/GenBank/DDBJ whole genome shotgun (WGS) entry which is preliminary data.</text>
</comment>
<dbReference type="InterPro" id="IPR009057">
    <property type="entry name" value="Homeodomain-like_sf"/>
</dbReference>
<dbReference type="PANTHER" id="PTHR46796">
    <property type="entry name" value="HTH-TYPE TRANSCRIPTIONAL ACTIVATOR RHAS-RELATED"/>
    <property type="match status" value="1"/>
</dbReference>
<accession>A0AAW9R643</accession>
<evidence type="ECO:0000256" key="3">
    <source>
        <dbReference type="ARBA" id="ARBA00023163"/>
    </source>
</evidence>
<dbReference type="RefSeq" id="WP_354693434.1">
    <property type="nucleotide sequence ID" value="NZ_JAZHOG010000001.1"/>
</dbReference>
<dbReference type="SMART" id="SM00342">
    <property type="entry name" value="HTH_ARAC"/>
    <property type="match status" value="1"/>
</dbReference>
<dbReference type="GO" id="GO:0043565">
    <property type="term" value="F:sequence-specific DNA binding"/>
    <property type="evidence" value="ECO:0007669"/>
    <property type="project" value="InterPro"/>
</dbReference>
<dbReference type="EMBL" id="JAZHOG010000001">
    <property type="protein sequence ID" value="MEJ8566110.1"/>
    <property type="molecule type" value="Genomic_DNA"/>
</dbReference>
<evidence type="ECO:0000313" key="6">
    <source>
        <dbReference type="Proteomes" id="UP001359886"/>
    </source>
</evidence>
<keyword evidence="6" id="KW-1185">Reference proteome</keyword>
<dbReference type="InterPro" id="IPR018060">
    <property type="entry name" value="HTH_AraC"/>
</dbReference>
<dbReference type="Proteomes" id="UP001359886">
    <property type="component" value="Unassembled WGS sequence"/>
</dbReference>